<evidence type="ECO:0000313" key="3">
    <source>
        <dbReference type="EMBL" id="APT57778.1"/>
    </source>
</evidence>
<feature type="domain" description="Cell wall hydrolase SleB" evidence="2">
    <location>
        <begin position="153"/>
        <end position="262"/>
    </location>
</feature>
<evidence type="ECO:0000259" key="2">
    <source>
        <dbReference type="Pfam" id="PF07486"/>
    </source>
</evidence>
<dbReference type="KEGG" id="rgi:RGI145_12315"/>
<sequence>MATFGTIASPAPNVLFDLSKIDAAASAERRNQLLIQKSQQDQADHEAIRALGPALAQQDKTALGQLAAINPLAAASLGNAWSLQAQREQEARKLRMQQEILSQPLPGMPGSAPAASSAVPATGGKPFVAANLPEGVDAGTDQIVRTVWGEARGEDPAGQQAVAAVIRNRAGGGDPAGVIFAPNQFEPWNNPQTRAKLEALDPRSPEYQAILANVRPVLNGQAPDPTNGATHFYSPSAQAALGRPAPSWAQGEGQDIGRHRFYRLPAPAPGAVAGAAQQGGMATPVSGRDMDTPIGTTAPAGNDAAPVARPTAPDPNALRARAGQLRAAGADGAAGSLERQAEAIDRARERQEAADNQRQWQAQQTADRRAWQAQQTQAARDARVPPGYRWGQDGASLEVIPGGPADPAVQQRGAEARGAAKPARPLADGTRNTLVGDSGRLSELERLGSSFQNDFGGYRMGALGDMANAIARNTPGESPRADWWSGYQSLKNQVRNQLFGAALTATEAAEFEKADINPGMSPEAIRKNLQRQGEIVRGALGRRARSLVADGYGKEAIEQATGFSLGDLHGPNDAAPANAGKPGNNGKVDTVPNPLGGGSAPSGVPPLPPGFKVVQ</sequence>
<dbReference type="AlphaFoldDB" id="A0A1L7AG62"/>
<dbReference type="EMBL" id="CP015583">
    <property type="protein sequence ID" value="APT57778.1"/>
    <property type="molecule type" value="Genomic_DNA"/>
</dbReference>
<feature type="region of interest" description="Disordered" evidence="1">
    <location>
        <begin position="348"/>
        <end position="437"/>
    </location>
</feature>
<dbReference type="GO" id="GO:0016787">
    <property type="term" value="F:hydrolase activity"/>
    <property type="evidence" value="ECO:0007669"/>
    <property type="project" value="InterPro"/>
</dbReference>
<gene>
    <name evidence="3" type="ORF">RGI145_12315</name>
</gene>
<organism evidence="3 4">
    <name type="scientific">Roseomonas gilardii</name>
    <dbReference type="NCBI Taxonomy" id="257708"/>
    <lineage>
        <taxon>Bacteria</taxon>
        <taxon>Pseudomonadati</taxon>
        <taxon>Pseudomonadota</taxon>
        <taxon>Alphaproteobacteria</taxon>
        <taxon>Acetobacterales</taxon>
        <taxon>Roseomonadaceae</taxon>
        <taxon>Roseomonas</taxon>
    </lineage>
</organism>
<dbReference type="InterPro" id="IPR011105">
    <property type="entry name" value="Cell_wall_hydrolase_SleB"/>
</dbReference>
<dbReference type="Gene3D" id="1.10.10.2520">
    <property type="entry name" value="Cell wall hydrolase SleB, domain 1"/>
    <property type="match status" value="1"/>
</dbReference>
<proteinExistence type="predicted"/>
<dbReference type="RefSeq" id="WP_075798596.1">
    <property type="nucleotide sequence ID" value="NZ_CP015583.1"/>
</dbReference>
<accession>A0A1L7AG62</accession>
<name>A0A1L7AG62_9PROT</name>
<feature type="compositionally biased region" description="Low complexity" evidence="1">
    <location>
        <begin position="571"/>
        <end position="587"/>
    </location>
</feature>
<reference evidence="3 4" key="1">
    <citation type="submission" date="2016-05" db="EMBL/GenBank/DDBJ databases">
        <title>Complete Genome and Methylome Analysis of Psychrotrophic Bacterial Isolates from Antarctic Lake Untersee.</title>
        <authorList>
            <person name="Fomenkov A."/>
            <person name="Akimov V.N."/>
            <person name="Vasilyeva L.V."/>
            <person name="Andersen D."/>
            <person name="Vincze T."/>
            <person name="Roberts R.J."/>
        </authorList>
    </citation>
    <scope>NUCLEOTIDE SEQUENCE [LARGE SCALE GENOMIC DNA]</scope>
    <source>
        <strain evidence="3 4">U14-5</strain>
    </source>
</reference>
<evidence type="ECO:0000256" key="1">
    <source>
        <dbReference type="SAM" id="MobiDB-lite"/>
    </source>
</evidence>
<dbReference type="Pfam" id="PF07486">
    <property type="entry name" value="Hydrolase_2"/>
    <property type="match status" value="1"/>
</dbReference>
<feature type="region of interest" description="Disordered" evidence="1">
    <location>
        <begin position="278"/>
        <end position="316"/>
    </location>
</feature>
<dbReference type="STRING" id="257708.RGI145_12315"/>
<protein>
    <recommendedName>
        <fullName evidence="2">Cell wall hydrolase SleB domain-containing protein</fullName>
    </recommendedName>
</protein>
<feature type="region of interest" description="Disordered" evidence="1">
    <location>
        <begin position="563"/>
        <end position="615"/>
    </location>
</feature>
<evidence type="ECO:0000313" key="4">
    <source>
        <dbReference type="Proteomes" id="UP000185494"/>
    </source>
</evidence>
<dbReference type="InterPro" id="IPR042047">
    <property type="entry name" value="SleB_dom1"/>
</dbReference>
<feature type="compositionally biased region" description="Low complexity" evidence="1">
    <location>
        <begin position="356"/>
        <end position="379"/>
    </location>
</feature>
<dbReference type="Proteomes" id="UP000185494">
    <property type="component" value="Chromosome 1"/>
</dbReference>